<evidence type="ECO:0000256" key="3">
    <source>
        <dbReference type="ARBA" id="ARBA00023014"/>
    </source>
</evidence>
<dbReference type="PATRIC" id="fig|1432052.3.peg.6063"/>
<keyword evidence="3" id="KW-0411">Iron-sulfur</keyword>
<feature type="domain" description="4Fe-4S ferredoxin-type" evidence="4">
    <location>
        <begin position="125"/>
        <end position="155"/>
    </location>
</feature>
<dbReference type="EMBL" id="MCGH01000003">
    <property type="protein sequence ID" value="ODM03366.1"/>
    <property type="molecule type" value="Genomic_DNA"/>
</dbReference>
<dbReference type="InterPro" id="IPR017900">
    <property type="entry name" value="4Fe4S_Fe_S_CS"/>
</dbReference>
<dbReference type="AlphaFoldDB" id="A0A1E3A550"/>
<dbReference type="Proteomes" id="UP000095003">
    <property type="component" value="Unassembled WGS sequence"/>
</dbReference>
<dbReference type="InterPro" id="IPR027631">
    <property type="entry name" value="Mono_FeFe_hydrog"/>
</dbReference>
<dbReference type="InterPro" id="IPR050340">
    <property type="entry name" value="Cytosolic_Fe-S_CAF"/>
</dbReference>
<dbReference type="GO" id="GO:0051536">
    <property type="term" value="F:iron-sulfur cluster binding"/>
    <property type="evidence" value="ECO:0007669"/>
    <property type="project" value="UniProtKB-KW"/>
</dbReference>
<evidence type="ECO:0000313" key="5">
    <source>
        <dbReference type="EMBL" id="ODM03366.1"/>
    </source>
</evidence>
<evidence type="ECO:0000259" key="4">
    <source>
        <dbReference type="PROSITE" id="PS51379"/>
    </source>
</evidence>
<gene>
    <name evidence="6" type="ORF">BEH84_05474</name>
    <name evidence="5" type="ORF">BEI61_04161</name>
</gene>
<dbReference type="GO" id="GO:0046872">
    <property type="term" value="F:metal ion binding"/>
    <property type="evidence" value="ECO:0007669"/>
    <property type="project" value="UniProtKB-KW"/>
</dbReference>
<evidence type="ECO:0000313" key="8">
    <source>
        <dbReference type="Proteomes" id="UP000095003"/>
    </source>
</evidence>
<accession>A0A1E3A550</accession>
<dbReference type="EMBL" id="MCGI01000006">
    <property type="protein sequence ID" value="ODM08150.1"/>
    <property type="molecule type" value="Genomic_DNA"/>
</dbReference>
<dbReference type="Pfam" id="PF00037">
    <property type="entry name" value="Fer4"/>
    <property type="match status" value="1"/>
</dbReference>
<dbReference type="Gene3D" id="3.30.70.20">
    <property type="match status" value="2"/>
</dbReference>
<organism evidence="5 7">
    <name type="scientific">Eisenbergiella tayi</name>
    <dbReference type="NCBI Taxonomy" id="1432052"/>
    <lineage>
        <taxon>Bacteria</taxon>
        <taxon>Bacillati</taxon>
        <taxon>Bacillota</taxon>
        <taxon>Clostridia</taxon>
        <taxon>Lachnospirales</taxon>
        <taxon>Lachnospiraceae</taxon>
        <taxon>Eisenbergiella</taxon>
    </lineage>
</organism>
<dbReference type="Pfam" id="PF12838">
    <property type="entry name" value="Fer4_7"/>
    <property type="match status" value="1"/>
</dbReference>
<keyword evidence="5" id="KW-0560">Oxidoreductase</keyword>
<evidence type="ECO:0000313" key="7">
    <source>
        <dbReference type="Proteomes" id="UP000094067"/>
    </source>
</evidence>
<dbReference type="PROSITE" id="PS51379">
    <property type="entry name" value="4FE4S_FER_2"/>
    <property type="match status" value="2"/>
</dbReference>
<dbReference type="InterPro" id="IPR017896">
    <property type="entry name" value="4Fe4S_Fe-S-bd"/>
</dbReference>
<dbReference type="Pfam" id="PF02906">
    <property type="entry name" value="Fe_hyd_lg_C"/>
    <property type="match status" value="1"/>
</dbReference>
<dbReference type="InterPro" id="IPR004108">
    <property type="entry name" value="Fe_hydrogenase_lsu_C"/>
</dbReference>
<dbReference type="Proteomes" id="UP000094067">
    <property type="component" value="Unassembled WGS sequence"/>
</dbReference>
<keyword evidence="2" id="KW-0408">Iron</keyword>
<dbReference type="EC" id="1.12.7.2" evidence="5"/>
<protein>
    <submittedName>
        <fullName evidence="5">Iron hydrogenase 1</fullName>
        <ecNumber evidence="5">1.12.7.2</ecNumber>
    </submittedName>
</protein>
<sequence>MGIVSDDATILKIKHEVLTEVAKLAFAGELDEKKDNLPYEMIPGPEARFRCCIYKEREIIRQRVRLAEGKCPGTRESSNIVQVINSACEECPISSGYVVTDLCRGCLAKSCKQSCNFGAITIGDNRSFIDQDKCKSCGKCSQACSYSAIVKIQRPCMKSCPVSAITMDEHGVCQIDESKCIQCGQCIHNCPFGAIASKTSIVDVINEIRAGKKVVTMLAPAGEGQFGENITMASWKTAMKKLGFADFVEVGLGGDMTAAFEAEEWAENFKEGKKMTTSCCPAFVNYIKKHFPELVDNISTTVSPMCAVSRMLKAKDPEVITVFIGPCIGKKSEAQDKSIKGNADYVLTFGEIRAMMRAKGVELEPEENTSQEASVFGKRFGNGGGVTEAVVECLKETGESTDIKVAKCSGIADCKKALMLLKLGKLPEDFIEGMICEGGCVGGPSRHKAALAAKKDRDKLISQADGRGVHENLKNYNMDSFSMHR</sequence>
<evidence type="ECO:0000256" key="2">
    <source>
        <dbReference type="ARBA" id="ARBA00023004"/>
    </source>
</evidence>
<comment type="caution">
    <text evidence="5">The sequence shown here is derived from an EMBL/GenBank/DDBJ whole genome shotgun (WGS) entry which is preliminary data.</text>
</comment>
<dbReference type="SUPFAM" id="SSF53920">
    <property type="entry name" value="Fe-only hydrogenase"/>
    <property type="match status" value="1"/>
</dbReference>
<dbReference type="NCBIfam" id="TIGR04105">
    <property type="entry name" value="FeFe_hydrog_B1"/>
    <property type="match status" value="1"/>
</dbReference>
<evidence type="ECO:0000256" key="1">
    <source>
        <dbReference type="ARBA" id="ARBA00022723"/>
    </source>
</evidence>
<keyword evidence="1" id="KW-0479">Metal-binding</keyword>
<proteinExistence type="predicted"/>
<evidence type="ECO:0000313" key="6">
    <source>
        <dbReference type="EMBL" id="ODM08150.1"/>
    </source>
</evidence>
<dbReference type="SUPFAM" id="SSF54862">
    <property type="entry name" value="4Fe-4S ferredoxins"/>
    <property type="match status" value="1"/>
</dbReference>
<feature type="domain" description="4Fe-4S ferredoxin-type" evidence="4">
    <location>
        <begin position="171"/>
        <end position="200"/>
    </location>
</feature>
<dbReference type="PROSITE" id="PS00198">
    <property type="entry name" value="4FE4S_FER_1"/>
    <property type="match status" value="1"/>
</dbReference>
<dbReference type="GO" id="GO:0008901">
    <property type="term" value="F:ferredoxin hydrogenase activity"/>
    <property type="evidence" value="ECO:0007669"/>
    <property type="project" value="UniProtKB-EC"/>
</dbReference>
<reference evidence="7 8" key="1">
    <citation type="submission" date="2016-07" db="EMBL/GenBank/DDBJ databases">
        <title>Characterization of isolates of Eisenbergiella tayi derived from blood cultures, using whole genome sequencing.</title>
        <authorList>
            <person name="Burdz T."/>
            <person name="Wiebe D."/>
            <person name="Huynh C."/>
            <person name="Bernard K."/>
        </authorList>
    </citation>
    <scope>NUCLEOTIDE SEQUENCE [LARGE SCALE GENOMIC DNA]</scope>
    <source>
        <strain evidence="5 7">NML 110608</strain>
        <strain evidence="6 8">NML 120489</strain>
    </source>
</reference>
<dbReference type="Gene3D" id="3.40.950.10">
    <property type="entry name" value="Fe-only Hydrogenase (Larger Subunit), Chain L, domain 3"/>
    <property type="match status" value="1"/>
</dbReference>
<dbReference type="PANTHER" id="PTHR11615">
    <property type="entry name" value="NITRATE, FORMATE, IRON DEHYDROGENASE"/>
    <property type="match status" value="1"/>
</dbReference>
<dbReference type="InterPro" id="IPR009016">
    <property type="entry name" value="Fe_hydrogenase"/>
</dbReference>
<name>A0A1E3A550_9FIRM</name>